<accession>A0A915JZE5</accession>
<keyword evidence="1" id="KW-1185">Reference proteome</keyword>
<proteinExistence type="predicted"/>
<dbReference type="AlphaFoldDB" id="A0A915JZE5"/>
<sequence>MRLSRPRVRHTHPEKNVAIQKRDAAICRLNAANCVWGAAARDLIDLQVRRTYPKGDGAIRKRDAAACN</sequence>
<organism evidence="1 2">
    <name type="scientific">Romanomermis culicivorax</name>
    <name type="common">Nematode worm</name>
    <dbReference type="NCBI Taxonomy" id="13658"/>
    <lineage>
        <taxon>Eukaryota</taxon>
        <taxon>Metazoa</taxon>
        <taxon>Ecdysozoa</taxon>
        <taxon>Nematoda</taxon>
        <taxon>Enoplea</taxon>
        <taxon>Dorylaimia</taxon>
        <taxon>Mermithida</taxon>
        <taxon>Mermithoidea</taxon>
        <taxon>Mermithidae</taxon>
        <taxon>Romanomermis</taxon>
    </lineage>
</organism>
<reference evidence="2" key="1">
    <citation type="submission" date="2022-11" db="UniProtKB">
        <authorList>
            <consortium name="WormBaseParasite"/>
        </authorList>
    </citation>
    <scope>IDENTIFICATION</scope>
</reference>
<evidence type="ECO:0000313" key="2">
    <source>
        <dbReference type="WBParaSite" id="nRc.2.0.1.t31027-RA"/>
    </source>
</evidence>
<name>A0A915JZE5_ROMCU</name>
<evidence type="ECO:0000313" key="1">
    <source>
        <dbReference type="Proteomes" id="UP000887565"/>
    </source>
</evidence>
<protein>
    <submittedName>
        <fullName evidence="2">Uncharacterized protein</fullName>
    </submittedName>
</protein>
<dbReference type="Proteomes" id="UP000887565">
    <property type="component" value="Unplaced"/>
</dbReference>
<dbReference type="WBParaSite" id="nRc.2.0.1.t31027-RA">
    <property type="protein sequence ID" value="nRc.2.0.1.t31027-RA"/>
    <property type="gene ID" value="nRc.2.0.1.g31027"/>
</dbReference>